<dbReference type="Pfam" id="PF14226">
    <property type="entry name" value="DIOX_N"/>
    <property type="match status" value="1"/>
</dbReference>
<dbReference type="InterPro" id="IPR050231">
    <property type="entry name" value="Iron_ascorbate_oxido_reductase"/>
</dbReference>
<dbReference type="InterPro" id="IPR027443">
    <property type="entry name" value="IPNS-like_sf"/>
</dbReference>
<proteinExistence type="inferred from homology"/>
<gene>
    <name evidence="4" type="ORF">BP6252_01550</name>
</gene>
<dbReference type="Gene3D" id="2.60.120.330">
    <property type="entry name" value="B-lactam Antibiotic, Isopenicillin N Synthase, Chain"/>
    <property type="match status" value="1"/>
</dbReference>
<sequence length="338" mass="36873">MATSFSALPIISLSALLEPNHSSAALAELSSQLDKTFSTTGFAYLVDLPLSHNHDDIFGLCEDFFINSKYPDDEKRKLAKQTFFKENKNTYRGYFPPQPGSDNLKEGFEIGPSSALPKFTYKSSAKLNLTEGNVWPSDASFRQRCESLYDQLQTLASSLLSLLAVALGKDATFFDSYLSHSISTLRLLHYPAASRTSSQKIICTPHTDSGILTLLHQDPTGGLEVLNSSGEWIAAPYVPGSVVVNIGDLMARVSNGRYVATTHRVRATTEGAIAKKRFSVPFFFEPGPACVVRSIAGNDAGVVYGEHVLEKMSGWVEFQPVSEPAPVIQQTPELIAVN</sequence>
<dbReference type="PROSITE" id="PS51471">
    <property type="entry name" value="FE2OG_OXY"/>
    <property type="match status" value="1"/>
</dbReference>
<keyword evidence="2" id="KW-0479">Metal-binding</keyword>
<accession>A0A3D8SUQ7</accession>
<dbReference type="Proteomes" id="UP000256645">
    <property type="component" value="Unassembled WGS sequence"/>
</dbReference>
<keyword evidence="2" id="KW-0560">Oxidoreductase</keyword>
<dbReference type="Pfam" id="PF03171">
    <property type="entry name" value="2OG-FeII_Oxy"/>
    <property type="match status" value="1"/>
</dbReference>
<dbReference type="OrthoDB" id="288590at2759"/>
<dbReference type="InterPro" id="IPR044861">
    <property type="entry name" value="IPNS-like_FE2OG_OXY"/>
</dbReference>
<keyword evidence="2" id="KW-0408">Iron</keyword>
<dbReference type="GO" id="GO:0016491">
    <property type="term" value="F:oxidoreductase activity"/>
    <property type="evidence" value="ECO:0007669"/>
    <property type="project" value="UniProtKB-KW"/>
</dbReference>
<comment type="similarity">
    <text evidence="1 2">Belongs to the iron/ascorbate-dependent oxidoreductase family.</text>
</comment>
<evidence type="ECO:0000313" key="4">
    <source>
        <dbReference type="EMBL" id="RDW89518.1"/>
    </source>
</evidence>
<dbReference type="AlphaFoldDB" id="A0A3D8SUQ7"/>
<dbReference type="SUPFAM" id="SSF51197">
    <property type="entry name" value="Clavaminate synthase-like"/>
    <property type="match status" value="1"/>
</dbReference>
<evidence type="ECO:0000259" key="3">
    <source>
        <dbReference type="PROSITE" id="PS51471"/>
    </source>
</evidence>
<dbReference type="STRING" id="1849047.A0A3D8SUQ7"/>
<feature type="domain" description="Fe2OG dioxygenase" evidence="3">
    <location>
        <begin position="181"/>
        <end position="286"/>
    </location>
</feature>
<reference evidence="4 5" key="1">
    <citation type="journal article" date="2018" name="IMA Fungus">
        <title>IMA Genome-F 9: Draft genome sequence of Annulohypoxylon stygium, Aspergillus mulundensis, Berkeleyomyces basicola (syn. Thielaviopsis basicola), Ceratocystis smalleyi, two Cercospora beticola strains, Coleophoma cylindrospora, Fusarium fracticaudum, Phialophora cf. hyalina, and Morchella septimelata.</title>
        <authorList>
            <person name="Wingfield B.D."/>
            <person name="Bills G.F."/>
            <person name="Dong Y."/>
            <person name="Huang W."/>
            <person name="Nel W.J."/>
            <person name="Swalarsk-Parry B.S."/>
            <person name="Vaghefi N."/>
            <person name="Wilken P.M."/>
            <person name="An Z."/>
            <person name="de Beer Z.W."/>
            <person name="De Vos L."/>
            <person name="Chen L."/>
            <person name="Duong T.A."/>
            <person name="Gao Y."/>
            <person name="Hammerbacher A."/>
            <person name="Kikkert J.R."/>
            <person name="Li Y."/>
            <person name="Li H."/>
            <person name="Li K."/>
            <person name="Li Q."/>
            <person name="Liu X."/>
            <person name="Ma X."/>
            <person name="Naidoo K."/>
            <person name="Pethybridge S.J."/>
            <person name="Sun J."/>
            <person name="Steenkamp E.T."/>
            <person name="van der Nest M.A."/>
            <person name="van Wyk S."/>
            <person name="Wingfield M.J."/>
            <person name="Xiong C."/>
            <person name="Yue Q."/>
            <person name="Zhang X."/>
        </authorList>
    </citation>
    <scope>NUCLEOTIDE SEQUENCE [LARGE SCALE GENOMIC DNA]</scope>
    <source>
        <strain evidence="4 5">BP6252</strain>
    </source>
</reference>
<protein>
    <recommendedName>
        <fullName evidence="3">Fe2OG dioxygenase domain-containing protein</fullName>
    </recommendedName>
</protein>
<evidence type="ECO:0000256" key="1">
    <source>
        <dbReference type="ARBA" id="ARBA00008056"/>
    </source>
</evidence>
<comment type="caution">
    <text evidence="4">The sequence shown here is derived from an EMBL/GenBank/DDBJ whole genome shotgun (WGS) entry which is preliminary data.</text>
</comment>
<dbReference type="GO" id="GO:0044283">
    <property type="term" value="P:small molecule biosynthetic process"/>
    <property type="evidence" value="ECO:0007669"/>
    <property type="project" value="UniProtKB-ARBA"/>
</dbReference>
<dbReference type="PANTHER" id="PTHR47990">
    <property type="entry name" value="2-OXOGLUTARATE (2OG) AND FE(II)-DEPENDENT OXYGENASE SUPERFAMILY PROTEIN-RELATED"/>
    <property type="match status" value="1"/>
</dbReference>
<keyword evidence="5" id="KW-1185">Reference proteome</keyword>
<evidence type="ECO:0000256" key="2">
    <source>
        <dbReference type="RuleBase" id="RU003682"/>
    </source>
</evidence>
<name>A0A3D8SUQ7_9HELO</name>
<dbReference type="InterPro" id="IPR026992">
    <property type="entry name" value="DIOX_N"/>
</dbReference>
<dbReference type="InterPro" id="IPR005123">
    <property type="entry name" value="Oxoglu/Fe-dep_dioxygenase_dom"/>
</dbReference>
<evidence type="ECO:0000313" key="5">
    <source>
        <dbReference type="Proteomes" id="UP000256645"/>
    </source>
</evidence>
<dbReference type="EMBL" id="PDLM01000001">
    <property type="protein sequence ID" value="RDW89518.1"/>
    <property type="molecule type" value="Genomic_DNA"/>
</dbReference>
<dbReference type="GO" id="GO:0046872">
    <property type="term" value="F:metal ion binding"/>
    <property type="evidence" value="ECO:0007669"/>
    <property type="project" value="UniProtKB-KW"/>
</dbReference>
<dbReference type="PRINTS" id="PR00682">
    <property type="entry name" value="IPNSYNTHASE"/>
</dbReference>
<organism evidence="4 5">
    <name type="scientific">Coleophoma cylindrospora</name>
    <dbReference type="NCBI Taxonomy" id="1849047"/>
    <lineage>
        <taxon>Eukaryota</taxon>
        <taxon>Fungi</taxon>
        <taxon>Dikarya</taxon>
        <taxon>Ascomycota</taxon>
        <taxon>Pezizomycotina</taxon>
        <taxon>Leotiomycetes</taxon>
        <taxon>Helotiales</taxon>
        <taxon>Dermateaceae</taxon>
        <taxon>Coleophoma</taxon>
    </lineage>
</organism>